<feature type="transmembrane region" description="Helical" evidence="8">
    <location>
        <begin position="193"/>
        <end position="214"/>
    </location>
</feature>
<dbReference type="PANTHER" id="PTHR20855">
    <property type="entry name" value="ADIPOR/PROGESTIN RECEPTOR-RELATED"/>
    <property type="match status" value="1"/>
</dbReference>
<reference evidence="9" key="2">
    <citation type="submission" date="2021-04" db="EMBL/GenBank/DDBJ databases">
        <authorList>
            <person name="Gilroy R."/>
        </authorList>
    </citation>
    <scope>NUCLEOTIDE SEQUENCE</scope>
    <source>
        <strain evidence="9">CHK192-8294</strain>
    </source>
</reference>
<accession>A0A9D2MLR9</accession>
<dbReference type="GO" id="GO:0140911">
    <property type="term" value="F:pore-forming activity"/>
    <property type="evidence" value="ECO:0007669"/>
    <property type="project" value="InterPro"/>
</dbReference>
<feature type="transmembrane region" description="Helical" evidence="8">
    <location>
        <begin position="135"/>
        <end position="156"/>
    </location>
</feature>
<dbReference type="AlphaFoldDB" id="A0A9D2MLR9"/>
<evidence type="ECO:0000256" key="1">
    <source>
        <dbReference type="ARBA" id="ARBA00004651"/>
    </source>
</evidence>
<feature type="transmembrane region" description="Helical" evidence="8">
    <location>
        <begin position="39"/>
        <end position="60"/>
    </location>
</feature>
<evidence type="ECO:0000313" key="9">
    <source>
        <dbReference type="EMBL" id="HJB79859.1"/>
    </source>
</evidence>
<feature type="transmembrane region" description="Helical" evidence="8">
    <location>
        <begin position="168"/>
        <end position="187"/>
    </location>
</feature>
<keyword evidence="4 8" id="KW-0812">Transmembrane</keyword>
<evidence type="ECO:0000256" key="4">
    <source>
        <dbReference type="ARBA" id="ARBA00022692"/>
    </source>
</evidence>
<keyword evidence="3" id="KW-1003">Cell membrane</keyword>
<evidence type="ECO:0000256" key="5">
    <source>
        <dbReference type="ARBA" id="ARBA00022989"/>
    </source>
</evidence>
<comment type="similarity">
    <text evidence="2">Belongs to the UPF0073 (Hly-III) family.</text>
</comment>
<evidence type="ECO:0000256" key="7">
    <source>
        <dbReference type="PIRSR" id="PIRSR604254-1"/>
    </source>
</evidence>
<keyword evidence="7" id="KW-0479">Metal-binding</keyword>
<feature type="binding site" evidence="7">
    <location>
        <position position="228"/>
    </location>
    <ligand>
        <name>Zn(2+)</name>
        <dbReference type="ChEBI" id="CHEBI:29105"/>
    </ligand>
</feature>
<keyword evidence="5 8" id="KW-1133">Transmembrane helix</keyword>
<feature type="transmembrane region" description="Helical" evidence="8">
    <location>
        <begin position="226"/>
        <end position="246"/>
    </location>
</feature>
<organism evidence="9 10">
    <name type="scientific">Candidatus Flavonifractor intestinigallinarum</name>
    <dbReference type="NCBI Taxonomy" id="2838586"/>
    <lineage>
        <taxon>Bacteria</taxon>
        <taxon>Bacillati</taxon>
        <taxon>Bacillota</taxon>
        <taxon>Clostridia</taxon>
        <taxon>Eubacteriales</taxon>
        <taxon>Oscillospiraceae</taxon>
        <taxon>Flavonifractor</taxon>
    </lineage>
</organism>
<comment type="subcellular location">
    <subcellularLocation>
        <location evidence="1">Cell membrane</location>
        <topology evidence="1">Multi-pass membrane protein</topology>
    </subcellularLocation>
</comment>
<dbReference type="Proteomes" id="UP000823921">
    <property type="component" value="Unassembled WGS sequence"/>
</dbReference>
<evidence type="ECO:0000256" key="3">
    <source>
        <dbReference type="ARBA" id="ARBA00022475"/>
    </source>
</evidence>
<comment type="caution">
    <text evidence="9">The sequence shown here is derived from an EMBL/GenBank/DDBJ whole genome shotgun (WGS) entry which is preliminary data.</text>
</comment>
<dbReference type="InterPro" id="IPR005744">
    <property type="entry name" value="Hy-lIII"/>
</dbReference>
<sequence>MNQENILRGNPSALYYHPKARRVRKVKQKRDPYDGLRPWSAITHGVGAALAAVGTVLLAARCLLEGLSVWHLVSFLIYGISMVGLYTASTLYHCINTSVAGRIALRKYDHASIYFLIAGSYTPVCLVALREMGGWGWGLFGVIWGLALAGLVLTLVWLSAPRWLTSSIYIAMGWLAIIALVPLMQVLPAEGMFWVLGGGVLYTIGGVLYAVKWPGRNNPKFGCHEIFHVFILAGSLFHFMLMYQVIAAL</sequence>
<dbReference type="GO" id="GO:0046872">
    <property type="term" value="F:metal ion binding"/>
    <property type="evidence" value="ECO:0007669"/>
    <property type="project" value="UniProtKB-KW"/>
</dbReference>
<name>A0A9D2MLR9_9FIRM</name>
<proteinExistence type="inferred from homology"/>
<evidence type="ECO:0000256" key="8">
    <source>
        <dbReference type="SAM" id="Phobius"/>
    </source>
</evidence>
<dbReference type="GO" id="GO:0005886">
    <property type="term" value="C:plasma membrane"/>
    <property type="evidence" value="ECO:0007669"/>
    <property type="project" value="UniProtKB-SubCell"/>
</dbReference>
<dbReference type="EMBL" id="DWXO01000024">
    <property type="protein sequence ID" value="HJB79859.1"/>
    <property type="molecule type" value="Genomic_DNA"/>
</dbReference>
<evidence type="ECO:0000256" key="6">
    <source>
        <dbReference type="ARBA" id="ARBA00023136"/>
    </source>
</evidence>
<dbReference type="NCBIfam" id="TIGR01065">
    <property type="entry name" value="hlyIII"/>
    <property type="match status" value="1"/>
</dbReference>
<evidence type="ECO:0000313" key="10">
    <source>
        <dbReference type="Proteomes" id="UP000823921"/>
    </source>
</evidence>
<dbReference type="PANTHER" id="PTHR20855:SF3">
    <property type="entry name" value="LD03007P"/>
    <property type="match status" value="1"/>
</dbReference>
<feature type="binding site" evidence="7">
    <location>
        <position position="93"/>
    </location>
    <ligand>
        <name>Zn(2+)</name>
        <dbReference type="ChEBI" id="CHEBI:29105"/>
    </ligand>
</feature>
<keyword evidence="7" id="KW-0862">Zinc</keyword>
<evidence type="ECO:0000256" key="2">
    <source>
        <dbReference type="ARBA" id="ARBA00008488"/>
    </source>
</evidence>
<protein>
    <submittedName>
        <fullName evidence="9">Hemolysin III family protein</fullName>
    </submittedName>
</protein>
<feature type="transmembrane region" description="Helical" evidence="8">
    <location>
        <begin position="113"/>
        <end position="129"/>
    </location>
</feature>
<feature type="transmembrane region" description="Helical" evidence="8">
    <location>
        <begin position="72"/>
        <end position="92"/>
    </location>
</feature>
<keyword evidence="6 8" id="KW-0472">Membrane</keyword>
<feature type="binding site" evidence="7">
    <location>
        <position position="224"/>
    </location>
    <ligand>
        <name>Zn(2+)</name>
        <dbReference type="ChEBI" id="CHEBI:29105"/>
    </ligand>
</feature>
<reference evidence="9" key="1">
    <citation type="journal article" date="2021" name="PeerJ">
        <title>Extensive microbial diversity within the chicken gut microbiome revealed by metagenomics and culture.</title>
        <authorList>
            <person name="Gilroy R."/>
            <person name="Ravi A."/>
            <person name="Getino M."/>
            <person name="Pursley I."/>
            <person name="Horton D.L."/>
            <person name="Alikhan N.F."/>
            <person name="Baker D."/>
            <person name="Gharbi K."/>
            <person name="Hall N."/>
            <person name="Watson M."/>
            <person name="Adriaenssens E.M."/>
            <person name="Foster-Nyarko E."/>
            <person name="Jarju S."/>
            <person name="Secka A."/>
            <person name="Antonio M."/>
            <person name="Oren A."/>
            <person name="Chaudhuri R.R."/>
            <person name="La Ragione R."/>
            <person name="Hildebrand F."/>
            <person name="Pallen M.J."/>
        </authorList>
    </citation>
    <scope>NUCLEOTIDE SEQUENCE</scope>
    <source>
        <strain evidence="9">CHK192-8294</strain>
    </source>
</reference>
<gene>
    <name evidence="9" type="ORF">H9712_02630</name>
</gene>
<dbReference type="InterPro" id="IPR004254">
    <property type="entry name" value="AdipoR/HlyIII-related"/>
</dbReference>
<dbReference type="Pfam" id="PF03006">
    <property type="entry name" value="HlyIII"/>
    <property type="match status" value="1"/>
</dbReference>